<dbReference type="AlphaFoldDB" id="A0A9W7CPK5"/>
<proteinExistence type="predicted"/>
<dbReference type="Proteomes" id="UP001165083">
    <property type="component" value="Unassembled WGS sequence"/>
</dbReference>
<sequence length="224" mass="24515">MKDTSKTGWRDTADSLLFMLSELASAKLTCMSTDVCALTVPSSARSANFQWPTGLALAGPPAPTLSAVQSSRSTEPRAATAHSRYHQAATGPRAAPAAGDTRAAADVDNVRAHEVPAGGEADYKRPRRWGSLAEKTLDARLQKAEEREASVTNRPPRSRAALPRKLKKFEKFSPHEVVNWIGLMLAHTLSPCKRMDHHWQKDEIGVLPAGTFGRIMARDRFLDF</sequence>
<accession>A0A9W7CPK5</accession>
<evidence type="ECO:0000313" key="2">
    <source>
        <dbReference type="EMBL" id="GMF35464.1"/>
    </source>
</evidence>
<comment type="caution">
    <text evidence="2">The sequence shown here is derived from an EMBL/GenBank/DDBJ whole genome shotgun (WGS) entry which is preliminary data.</text>
</comment>
<name>A0A9W7CPK5_9STRA</name>
<reference evidence="2" key="1">
    <citation type="submission" date="2023-04" db="EMBL/GenBank/DDBJ databases">
        <title>Phytophthora lilii NBRC 32176.</title>
        <authorList>
            <person name="Ichikawa N."/>
            <person name="Sato H."/>
            <person name="Tonouchi N."/>
        </authorList>
    </citation>
    <scope>NUCLEOTIDE SEQUENCE</scope>
    <source>
        <strain evidence="2">NBRC 32176</strain>
    </source>
</reference>
<evidence type="ECO:0000313" key="3">
    <source>
        <dbReference type="Proteomes" id="UP001165083"/>
    </source>
</evidence>
<gene>
    <name evidence="2" type="ORF">Plil01_001506400</name>
</gene>
<organism evidence="2 3">
    <name type="scientific">Phytophthora lilii</name>
    <dbReference type="NCBI Taxonomy" id="2077276"/>
    <lineage>
        <taxon>Eukaryota</taxon>
        <taxon>Sar</taxon>
        <taxon>Stramenopiles</taxon>
        <taxon>Oomycota</taxon>
        <taxon>Peronosporomycetes</taxon>
        <taxon>Peronosporales</taxon>
        <taxon>Peronosporaceae</taxon>
        <taxon>Phytophthora</taxon>
    </lineage>
</organism>
<keyword evidence="3" id="KW-1185">Reference proteome</keyword>
<feature type="region of interest" description="Disordered" evidence="1">
    <location>
        <begin position="62"/>
        <end position="102"/>
    </location>
</feature>
<dbReference type="OrthoDB" id="110322at2759"/>
<feature type="compositionally biased region" description="Low complexity" evidence="1">
    <location>
        <begin position="88"/>
        <end position="102"/>
    </location>
</feature>
<protein>
    <submittedName>
        <fullName evidence="2">Unnamed protein product</fullName>
    </submittedName>
</protein>
<dbReference type="EMBL" id="BSXW01001284">
    <property type="protein sequence ID" value="GMF35464.1"/>
    <property type="molecule type" value="Genomic_DNA"/>
</dbReference>
<evidence type="ECO:0000256" key="1">
    <source>
        <dbReference type="SAM" id="MobiDB-lite"/>
    </source>
</evidence>